<dbReference type="Pfam" id="PF08238">
    <property type="entry name" value="Sel1"/>
    <property type="match status" value="9"/>
</dbReference>
<name>A0A3Q0JBS7_DIACI</name>
<keyword evidence="3" id="KW-1185">Reference proteome</keyword>
<reference evidence="4" key="1">
    <citation type="submission" date="2025-08" db="UniProtKB">
        <authorList>
            <consortium name="RefSeq"/>
        </authorList>
    </citation>
    <scope>IDENTIFICATION</scope>
</reference>
<proteinExistence type="inferred from homology"/>
<evidence type="ECO:0000256" key="2">
    <source>
        <dbReference type="SAM" id="MobiDB-lite"/>
    </source>
</evidence>
<dbReference type="RefSeq" id="XP_026685967.1">
    <property type="nucleotide sequence ID" value="XM_026830166.1"/>
</dbReference>
<dbReference type="KEGG" id="dci:103518326"/>
<gene>
    <name evidence="4" type="primary">LOC103518326</name>
</gene>
<dbReference type="Proteomes" id="UP000079169">
    <property type="component" value="Unplaced"/>
</dbReference>
<sequence>MIMISKTYKCYKNINHDNDLQNIVNSVNDQNQKPKSSSEEVVIETEDEPAPPESYGVKYSEPIKDNDPASAIKILTAPDLSQPDDQSEDKESDKNKHNIKHIDNFPNFGKFILDNDPWVENFISKVEEASYRGMIKSSLEQSAVENENDADEDTNVSQRKMEVEMTPEQLEDEDTNVSQRKMEVEMTPEQLEDDNARYTRALMYWGRSAAQGYSPAQVKLGDYHYYGWGTPVDYELAAMHYRLASETQHNAQAFFNLGYMHEQGLGMARDIHLAKRCYDMSAETSADAKVPAALALLKLSLLFSIQYLQEIKWQHWDLYLLGLLIPILAILDANETFHELATTGNPDAQMGLGFLYSSGIGVNVSQAKSLVYYTFSAIGGNHWAQMALGYRYYAGISVTTSCEKALDFYKIAAAKVAKEVTLSGGQMIHRIRLMEEADATGYNAGILDKDLFEYYQLLANKGDVTAQVGLGQLHFQGGRGIPLDYEKAHHYFLQAAEANNPIALGFLGRMYLEGNEYVKQDNKTAFSYFKKSADQNNPVGQSGLGLMYLRGQGAPQDYSEAFRYFQLAAEQGWVDGQLHLGVMYHKGLGVRRDYKAAVKYFTLASQSGHVLAYYNLAQMHAAGTGLMRSCSTAVDLYKNVVERGK</sequence>
<dbReference type="InterPro" id="IPR011990">
    <property type="entry name" value="TPR-like_helical_dom_sf"/>
</dbReference>
<evidence type="ECO:0000313" key="3">
    <source>
        <dbReference type="Proteomes" id="UP000079169"/>
    </source>
</evidence>
<evidence type="ECO:0000256" key="1">
    <source>
        <dbReference type="ARBA" id="ARBA00038101"/>
    </source>
</evidence>
<protein>
    <submittedName>
        <fullName evidence="4">Protein sel-1 homolog 1-like</fullName>
    </submittedName>
</protein>
<dbReference type="PANTHER" id="PTHR11102:SF147">
    <property type="entry name" value="SEL1L ADAPTOR SUBUNIT OF ERAD E3 UBIQUITIN LIGASE"/>
    <property type="match status" value="1"/>
</dbReference>
<organism evidence="3 4">
    <name type="scientific">Diaphorina citri</name>
    <name type="common">Asian citrus psyllid</name>
    <dbReference type="NCBI Taxonomy" id="121845"/>
    <lineage>
        <taxon>Eukaryota</taxon>
        <taxon>Metazoa</taxon>
        <taxon>Ecdysozoa</taxon>
        <taxon>Arthropoda</taxon>
        <taxon>Hexapoda</taxon>
        <taxon>Insecta</taxon>
        <taxon>Pterygota</taxon>
        <taxon>Neoptera</taxon>
        <taxon>Paraneoptera</taxon>
        <taxon>Hemiptera</taxon>
        <taxon>Sternorrhyncha</taxon>
        <taxon>Psylloidea</taxon>
        <taxon>Psyllidae</taxon>
        <taxon>Diaphorininae</taxon>
        <taxon>Diaphorina</taxon>
    </lineage>
</organism>
<dbReference type="SUPFAM" id="SSF81901">
    <property type="entry name" value="HCP-like"/>
    <property type="match status" value="3"/>
</dbReference>
<feature type="compositionally biased region" description="Basic and acidic residues" evidence="2">
    <location>
        <begin position="89"/>
        <end position="99"/>
    </location>
</feature>
<feature type="compositionally biased region" description="Acidic residues" evidence="2">
    <location>
        <begin position="41"/>
        <end position="50"/>
    </location>
</feature>
<evidence type="ECO:0000313" key="4">
    <source>
        <dbReference type="RefSeq" id="XP_026685967.1"/>
    </source>
</evidence>
<dbReference type="AlphaFoldDB" id="A0A3Q0JBS7"/>
<dbReference type="InterPro" id="IPR050767">
    <property type="entry name" value="Sel1_AlgK"/>
</dbReference>
<accession>A0A3Q0JBS7</accession>
<dbReference type="InterPro" id="IPR006597">
    <property type="entry name" value="Sel1-like"/>
</dbReference>
<feature type="region of interest" description="Disordered" evidence="2">
    <location>
        <begin position="141"/>
        <end position="176"/>
    </location>
</feature>
<dbReference type="GO" id="GO:0005789">
    <property type="term" value="C:endoplasmic reticulum membrane"/>
    <property type="evidence" value="ECO:0007669"/>
    <property type="project" value="TreeGrafter"/>
</dbReference>
<dbReference type="SMART" id="SM00671">
    <property type="entry name" value="SEL1"/>
    <property type="match status" value="9"/>
</dbReference>
<dbReference type="Gene3D" id="1.25.40.10">
    <property type="entry name" value="Tetratricopeptide repeat domain"/>
    <property type="match status" value="3"/>
</dbReference>
<dbReference type="GO" id="GO:0036503">
    <property type="term" value="P:ERAD pathway"/>
    <property type="evidence" value="ECO:0007669"/>
    <property type="project" value="TreeGrafter"/>
</dbReference>
<feature type="region of interest" description="Disordered" evidence="2">
    <location>
        <begin position="26"/>
        <end position="99"/>
    </location>
</feature>
<dbReference type="STRING" id="121845.A0A3Q0JBS7"/>
<dbReference type="GeneID" id="103518326"/>
<feature type="compositionally biased region" description="Polar residues" evidence="2">
    <location>
        <begin position="26"/>
        <end position="35"/>
    </location>
</feature>
<comment type="similarity">
    <text evidence="1">Belongs to the sel-1 family.</text>
</comment>
<dbReference type="PaxDb" id="121845-A0A3Q0JBS7"/>
<dbReference type="PANTHER" id="PTHR11102">
    <property type="entry name" value="SEL-1-LIKE PROTEIN"/>
    <property type="match status" value="1"/>
</dbReference>